<proteinExistence type="predicted"/>
<dbReference type="EMBL" id="CANHGI010000001">
    <property type="protein sequence ID" value="CAI5439034.1"/>
    <property type="molecule type" value="Genomic_DNA"/>
</dbReference>
<dbReference type="AlphaFoldDB" id="A0A9P1I666"/>
<reference evidence="2" key="1">
    <citation type="submission" date="2022-11" db="EMBL/GenBank/DDBJ databases">
        <authorList>
            <person name="Kikuchi T."/>
        </authorList>
    </citation>
    <scope>NUCLEOTIDE SEQUENCE</scope>
    <source>
        <strain evidence="2">PS1010</strain>
    </source>
</reference>
<feature type="compositionally biased region" description="Basic and acidic residues" evidence="1">
    <location>
        <begin position="1"/>
        <end position="11"/>
    </location>
</feature>
<dbReference type="Proteomes" id="UP001152747">
    <property type="component" value="Unassembled WGS sequence"/>
</dbReference>
<dbReference type="OrthoDB" id="5851615at2759"/>
<organism evidence="2 3">
    <name type="scientific">Caenorhabditis angaria</name>
    <dbReference type="NCBI Taxonomy" id="860376"/>
    <lineage>
        <taxon>Eukaryota</taxon>
        <taxon>Metazoa</taxon>
        <taxon>Ecdysozoa</taxon>
        <taxon>Nematoda</taxon>
        <taxon>Chromadorea</taxon>
        <taxon>Rhabditida</taxon>
        <taxon>Rhabditina</taxon>
        <taxon>Rhabditomorpha</taxon>
        <taxon>Rhabditoidea</taxon>
        <taxon>Rhabditidae</taxon>
        <taxon>Peloderinae</taxon>
        <taxon>Caenorhabditis</taxon>
    </lineage>
</organism>
<comment type="caution">
    <text evidence="2">The sequence shown here is derived from an EMBL/GenBank/DDBJ whole genome shotgun (WGS) entry which is preliminary data.</text>
</comment>
<protein>
    <submittedName>
        <fullName evidence="2">Uncharacterized protein</fullName>
    </submittedName>
</protein>
<gene>
    <name evidence="2" type="ORF">CAMP_LOCUS1671</name>
</gene>
<evidence type="ECO:0000313" key="3">
    <source>
        <dbReference type="Proteomes" id="UP001152747"/>
    </source>
</evidence>
<feature type="region of interest" description="Disordered" evidence="1">
    <location>
        <begin position="1"/>
        <end position="62"/>
    </location>
</feature>
<name>A0A9P1I666_9PELO</name>
<keyword evidence="3" id="KW-1185">Reference proteome</keyword>
<accession>A0A9P1I666</accession>
<feature type="compositionally biased region" description="Basic and acidic residues" evidence="1">
    <location>
        <begin position="31"/>
        <end position="47"/>
    </location>
</feature>
<sequence>MEENRKVEEIGKNPQDIAVSKDNNENNLGKEANKKKVESIKMKKENVPNDEQNGGKTKTEEQKNDMYFYLDASKLPKLDSTICENIYTPAVHDRANKIAHDHLIIDPKYSEYRGNIDMLSNELKQNKLDQFEKDLENNNKSEATVEASKKAKEIRVKVREDKCVVFETNEIPTDDEEDEGQAQE</sequence>
<evidence type="ECO:0000256" key="1">
    <source>
        <dbReference type="SAM" id="MobiDB-lite"/>
    </source>
</evidence>
<evidence type="ECO:0000313" key="2">
    <source>
        <dbReference type="EMBL" id="CAI5439034.1"/>
    </source>
</evidence>